<evidence type="ECO:0000313" key="5">
    <source>
        <dbReference type="EMBL" id="KAB8183932.1"/>
    </source>
</evidence>
<dbReference type="GO" id="GO:0016485">
    <property type="term" value="P:protein processing"/>
    <property type="evidence" value="ECO:0007669"/>
    <property type="project" value="TreeGrafter"/>
</dbReference>
<comment type="caution">
    <text evidence="5">The sequence shown here is derived from an EMBL/GenBank/DDBJ whole genome shotgun (WGS) entry which is preliminary data.</text>
</comment>
<sequence length="167" mass="17464">MHARTVVIGVGNDARGDDAAGLQVARLLRDMLPPRILVAESSGDPMHLVATWSGAQLAIVIEAVSSGAAPGTVHHDVSPRLTHPWQGSSHALGLADAIALAAALDRLPRDLHIYGIEGADFAVEAPVTPAVQAAIRETAQAIGRRLKTIAGGTGIQTNFASFRRHPR</sequence>
<dbReference type="AlphaFoldDB" id="A0A5C4UZY7"/>
<dbReference type="Gene3D" id="3.40.50.1450">
    <property type="entry name" value="HybD-like"/>
    <property type="match status" value="1"/>
</dbReference>
<keyword evidence="3" id="KW-0064">Aspartyl protease</keyword>
<evidence type="ECO:0000256" key="1">
    <source>
        <dbReference type="ARBA" id="ARBA00006814"/>
    </source>
</evidence>
<dbReference type="CDD" id="cd00518">
    <property type="entry name" value="H2MP"/>
    <property type="match status" value="1"/>
</dbReference>
<dbReference type="NCBIfam" id="TIGR00072">
    <property type="entry name" value="hydrog_prot"/>
    <property type="match status" value="1"/>
</dbReference>
<dbReference type="InterPro" id="IPR023430">
    <property type="entry name" value="Pept_HybD-like_dom_sf"/>
</dbReference>
<proteinExistence type="inferred from homology"/>
<dbReference type="PANTHER" id="PTHR30302:SF1">
    <property type="entry name" value="HYDROGENASE 2 MATURATION PROTEASE"/>
    <property type="match status" value="1"/>
</dbReference>
<name>A0A5C4UZY7_9ACTN</name>
<dbReference type="PANTHER" id="PTHR30302">
    <property type="entry name" value="HYDROGENASE 1 MATURATION PROTEASE"/>
    <property type="match status" value="1"/>
</dbReference>
<evidence type="ECO:0000256" key="4">
    <source>
        <dbReference type="ARBA" id="ARBA00022801"/>
    </source>
</evidence>
<evidence type="ECO:0000313" key="6">
    <source>
        <dbReference type="Proteomes" id="UP000312512"/>
    </source>
</evidence>
<dbReference type="SUPFAM" id="SSF53163">
    <property type="entry name" value="HybD-like"/>
    <property type="match status" value="1"/>
</dbReference>
<keyword evidence="2 5" id="KW-0645">Protease</keyword>
<evidence type="ECO:0000256" key="3">
    <source>
        <dbReference type="ARBA" id="ARBA00022750"/>
    </source>
</evidence>
<protein>
    <submittedName>
        <fullName evidence="5">Hydrogenase maturation protease</fullName>
    </submittedName>
</protein>
<organism evidence="5 6">
    <name type="scientific">Nonomuraea phyllanthi</name>
    <dbReference type="NCBI Taxonomy" id="2219224"/>
    <lineage>
        <taxon>Bacteria</taxon>
        <taxon>Bacillati</taxon>
        <taxon>Actinomycetota</taxon>
        <taxon>Actinomycetes</taxon>
        <taxon>Streptosporangiales</taxon>
        <taxon>Streptosporangiaceae</taxon>
        <taxon>Nonomuraea</taxon>
    </lineage>
</organism>
<keyword evidence="6" id="KW-1185">Reference proteome</keyword>
<dbReference type="OrthoDB" id="164170at2"/>
<accession>A0A5P9YP46</accession>
<dbReference type="Proteomes" id="UP000312512">
    <property type="component" value="Unassembled WGS sequence"/>
</dbReference>
<dbReference type="InterPro" id="IPR000671">
    <property type="entry name" value="Peptidase_A31"/>
</dbReference>
<dbReference type="GO" id="GO:0004190">
    <property type="term" value="F:aspartic-type endopeptidase activity"/>
    <property type="evidence" value="ECO:0007669"/>
    <property type="project" value="UniProtKB-KW"/>
</dbReference>
<dbReference type="Pfam" id="PF01750">
    <property type="entry name" value="HycI"/>
    <property type="match status" value="1"/>
</dbReference>
<evidence type="ECO:0000256" key="2">
    <source>
        <dbReference type="ARBA" id="ARBA00022670"/>
    </source>
</evidence>
<dbReference type="GO" id="GO:0008047">
    <property type="term" value="F:enzyme activator activity"/>
    <property type="evidence" value="ECO:0007669"/>
    <property type="project" value="InterPro"/>
</dbReference>
<gene>
    <name evidence="5" type="ORF">FH608_048770</name>
</gene>
<keyword evidence="4" id="KW-0378">Hydrolase</keyword>
<dbReference type="EMBL" id="VDLX02000034">
    <property type="protein sequence ID" value="KAB8183932.1"/>
    <property type="molecule type" value="Genomic_DNA"/>
</dbReference>
<accession>A0A5C4UZY7</accession>
<comment type="similarity">
    <text evidence="1">Belongs to the peptidase A31 family.</text>
</comment>
<reference evidence="5 6" key="1">
    <citation type="submission" date="2019-10" db="EMBL/GenBank/DDBJ databases">
        <title>Nonomuraea sp. nov., isolated from Phyllanthus amarus.</title>
        <authorList>
            <person name="Klykleung N."/>
            <person name="Tanasupawat S."/>
        </authorList>
    </citation>
    <scope>NUCLEOTIDE SEQUENCE [LARGE SCALE GENOMIC DNA]</scope>
    <source>
        <strain evidence="5 6">PA1-10</strain>
    </source>
</reference>